<dbReference type="SUPFAM" id="SSF52402">
    <property type="entry name" value="Adenine nucleotide alpha hydrolases-like"/>
    <property type="match status" value="1"/>
</dbReference>
<evidence type="ECO:0000256" key="6">
    <source>
        <dbReference type="ARBA" id="ARBA00022982"/>
    </source>
</evidence>
<dbReference type="PANTHER" id="PTHR43153">
    <property type="entry name" value="ELECTRON TRANSFER FLAVOPROTEIN ALPHA"/>
    <property type="match status" value="1"/>
</dbReference>
<dbReference type="Pfam" id="PF00766">
    <property type="entry name" value="ETF_alpha"/>
    <property type="match status" value="1"/>
</dbReference>
<evidence type="ECO:0000256" key="7">
    <source>
        <dbReference type="ARBA" id="ARBA00025649"/>
    </source>
</evidence>
<dbReference type="Proteomes" id="UP000060016">
    <property type="component" value="Chromosome"/>
</dbReference>
<feature type="domain" description="Electron transfer flavoprotein alpha/beta-subunit N-terminal" evidence="9">
    <location>
        <begin position="9"/>
        <end position="181"/>
    </location>
</feature>
<comment type="similarity">
    <text evidence="1">Belongs to the ETF alpha-subunit/FixB family.</text>
</comment>
<dbReference type="InterPro" id="IPR014729">
    <property type="entry name" value="Rossmann-like_a/b/a_fold"/>
</dbReference>
<feature type="binding site" evidence="8">
    <location>
        <begin position="260"/>
        <end position="267"/>
    </location>
    <ligand>
        <name>FAD</name>
        <dbReference type="ChEBI" id="CHEBI:57692"/>
    </ligand>
</feature>
<dbReference type="STRING" id="156976.AK829_10375"/>
<dbReference type="PROSITE" id="PS00696">
    <property type="entry name" value="ETF_ALPHA"/>
    <property type="match status" value="1"/>
</dbReference>
<organism evidence="10 11">
    <name type="scientific">Corynebacterium riegelii</name>
    <dbReference type="NCBI Taxonomy" id="156976"/>
    <lineage>
        <taxon>Bacteria</taxon>
        <taxon>Bacillati</taxon>
        <taxon>Actinomycetota</taxon>
        <taxon>Actinomycetes</taxon>
        <taxon>Mycobacteriales</taxon>
        <taxon>Corynebacteriaceae</taxon>
        <taxon>Corynebacterium</taxon>
    </lineage>
</organism>
<sequence>MTDAMTQPVLVVIDSLETAAELLGAASEIGTPVALTASEAIASQLGELGAAKVLVASLPKDVLSIPLADATVAAITATNPAAILFANNVEGRDAAARVAVREKRALLSDVTSIRRDDQGVITDHSVFGGNYLTVGAATHSAPVVTVRQGGVEKQAKPQAAEVETLEVELTGRRAATVVSRTAVTDESARPPLRTADRVVTGGAATGSAEQFEELVGGLADALGAAVGATRVAVDNGYVSNDHQVGQTGVLVSPQLYIALGVSGAIQHLVGMQTADTIVAVNTDADSPIFEVADFGVVGDIFEVVPQLIAAINERKA</sequence>
<evidence type="ECO:0000256" key="8">
    <source>
        <dbReference type="PIRSR" id="PIRSR000089-1"/>
    </source>
</evidence>
<dbReference type="Gene3D" id="3.40.50.1220">
    <property type="entry name" value="TPP-binding domain"/>
    <property type="match status" value="1"/>
</dbReference>
<dbReference type="GO" id="GO:0050660">
    <property type="term" value="F:flavin adenine dinucleotide binding"/>
    <property type="evidence" value="ECO:0007669"/>
    <property type="project" value="InterPro"/>
</dbReference>
<evidence type="ECO:0000256" key="4">
    <source>
        <dbReference type="ARBA" id="ARBA00022630"/>
    </source>
</evidence>
<dbReference type="SUPFAM" id="SSF52467">
    <property type="entry name" value="DHS-like NAD/FAD-binding domain"/>
    <property type="match status" value="1"/>
</dbReference>
<dbReference type="PANTHER" id="PTHR43153:SF1">
    <property type="entry name" value="ELECTRON TRANSFER FLAVOPROTEIN SUBUNIT ALPHA, MITOCHONDRIAL"/>
    <property type="match status" value="1"/>
</dbReference>
<evidence type="ECO:0000256" key="2">
    <source>
        <dbReference type="ARBA" id="ARBA00011355"/>
    </source>
</evidence>
<keyword evidence="6" id="KW-0249">Electron transport</keyword>
<name>A0A0K1RE37_9CORY</name>
<evidence type="ECO:0000256" key="1">
    <source>
        <dbReference type="ARBA" id="ARBA00005817"/>
    </source>
</evidence>
<keyword evidence="11" id="KW-1185">Reference proteome</keyword>
<gene>
    <name evidence="10" type="ORF">AK829_10375</name>
</gene>
<comment type="cofactor">
    <cofactor evidence="8">
        <name>FAD</name>
        <dbReference type="ChEBI" id="CHEBI:57692"/>
    </cofactor>
    <text evidence="8">Binds 1 FAD per dimer.</text>
</comment>
<evidence type="ECO:0000259" key="9">
    <source>
        <dbReference type="SMART" id="SM00893"/>
    </source>
</evidence>
<comment type="subunit">
    <text evidence="2">Heterodimer of an alpha and a beta subunit.</text>
</comment>
<dbReference type="KEGG" id="crie:AK829_10375"/>
<dbReference type="AlphaFoldDB" id="A0A0K1RE37"/>
<reference evidence="10 11" key="1">
    <citation type="submission" date="2015-08" db="EMBL/GenBank/DDBJ databases">
        <authorList>
            <person name="Babu N.S."/>
            <person name="Beckwith C.J."/>
            <person name="Beseler K.G."/>
            <person name="Brison A."/>
            <person name="Carone J.V."/>
            <person name="Caskin T.P."/>
            <person name="Diamond M."/>
            <person name="Durham M.E."/>
            <person name="Foxe J.M."/>
            <person name="Go M."/>
            <person name="Henderson B.A."/>
            <person name="Jones I.B."/>
            <person name="McGettigan J.A."/>
            <person name="Micheletti S.J."/>
            <person name="Nasrallah M.E."/>
            <person name="Ortiz D."/>
            <person name="Piller C.R."/>
            <person name="Privatt S.R."/>
            <person name="Schneider S.L."/>
            <person name="Sharp S."/>
            <person name="Smith T.C."/>
            <person name="Stanton J.D."/>
            <person name="Ullery H.E."/>
            <person name="Wilson R.J."/>
            <person name="Serrano M.G."/>
            <person name="Buck G."/>
            <person name="Lee V."/>
            <person name="Wang Y."/>
            <person name="Carvalho R."/>
            <person name="Voegtly L."/>
            <person name="Shi R."/>
            <person name="Duckworth R."/>
            <person name="Johnson A."/>
            <person name="Loviza R."/>
            <person name="Walstead R."/>
            <person name="Shah Z."/>
            <person name="Kiflezghi M."/>
            <person name="Wade K."/>
            <person name="Ball S.L."/>
            <person name="Bradley K.W."/>
            <person name="Asai D.J."/>
            <person name="Bowman C.A."/>
            <person name="Russell D.A."/>
            <person name="Pope W.H."/>
            <person name="Jacobs-Sera D."/>
            <person name="Hendrix R.W."/>
            <person name="Hatfull G.F."/>
        </authorList>
    </citation>
    <scope>NUCLEOTIDE SEQUENCE [LARGE SCALE GENOMIC DNA]</scope>
    <source>
        <strain evidence="10 11">PUDD_83A45</strain>
    </source>
</reference>
<dbReference type="PIRSF" id="PIRSF000089">
    <property type="entry name" value="Electra_flavoP_a"/>
    <property type="match status" value="1"/>
</dbReference>
<comment type="function">
    <text evidence="7">The electron transfer flavoprotein serves as a specific electron acceptor for other dehydrogenases. It transfers the electrons to the main respiratory chain via ETF-ubiquinone oxidoreductase (ETF dehydrogenase).</text>
</comment>
<dbReference type="Pfam" id="PF01012">
    <property type="entry name" value="ETF"/>
    <property type="match status" value="1"/>
</dbReference>
<accession>A0A0K1RE37</accession>
<feature type="binding site" evidence="8">
    <location>
        <begin position="299"/>
        <end position="300"/>
    </location>
    <ligand>
        <name>FAD</name>
        <dbReference type="ChEBI" id="CHEBI:57692"/>
    </ligand>
</feature>
<dbReference type="Gene3D" id="3.40.50.620">
    <property type="entry name" value="HUPs"/>
    <property type="match status" value="1"/>
</dbReference>
<dbReference type="GO" id="GO:0009055">
    <property type="term" value="F:electron transfer activity"/>
    <property type="evidence" value="ECO:0007669"/>
    <property type="project" value="InterPro"/>
</dbReference>
<dbReference type="SMART" id="SM00893">
    <property type="entry name" value="ETF"/>
    <property type="match status" value="1"/>
</dbReference>
<dbReference type="GO" id="GO:0033539">
    <property type="term" value="P:fatty acid beta-oxidation using acyl-CoA dehydrogenase"/>
    <property type="evidence" value="ECO:0007669"/>
    <property type="project" value="TreeGrafter"/>
</dbReference>
<proteinExistence type="inferred from homology"/>
<feature type="binding site" evidence="8">
    <location>
        <begin position="229"/>
        <end position="230"/>
    </location>
    <ligand>
        <name>FAD</name>
        <dbReference type="ChEBI" id="CHEBI:57692"/>
    </ligand>
</feature>
<dbReference type="PATRIC" id="fig|156976.3.peg.2091"/>
<dbReference type="InterPro" id="IPR018206">
    <property type="entry name" value="ETF_asu_C_CS"/>
</dbReference>
<dbReference type="RefSeq" id="WP_052205756.1">
    <property type="nucleotide sequence ID" value="NZ_CP012342.1"/>
</dbReference>
<keyword evidence="4" id="KW-0285">Flavoprotein</keyword>
<dbReference type="InterPro" id="IPR014730">
    <property type="entry name" value="ETF_a/b_N"/>
</dbReference>
<dbReference type="EMBL" id="CP012342">
    <property type="protein sequence ID" value="AKV59466.1"/>
    <property type="molecule type" value="Genomic_DNA"/>
</dbReference>
<keyword evidence="5 8" id="KW-0274">FAD</keyword>
<protein>
    <submittedName>
        <fullName evidence="10">Electron transfer flavoprotein subunit alpha</fullName>
    </submittedName>
</protein>
<evidence type="ECO:0000256" key="3">
    <source>
        <dbReference type="ARBA" id="ARBA00022448"/>
    </source>
</evidence>
<dbReference type="InterPro" id="IPR001308">
    <property type="entry name" value="ETF_a/FixB"/>
</dbReference>
<dbReference type="InterPro" id="IPR029035">
    <property type="entry name" value="DHS-like_NAD/FAD-binding_dom"/>
</dbReference>
<evidence type="ECO:0000256" key="5">
    <source>
        <dbReference type="ARBA" id="ARBA00022827"/>
    </source>
</evidence>
<dbReference type="FunFam" id="3.40.50.1220:FF:000001">
    <property type="entry name" value="Electron transfer flavoprotein, alpha subunit"/>
    <property type="match status" value="1"/>
</dbReference>
<keyword evidence="3" id="KW-0813">Transport</keyword>
<feature type="binding site" evidence="8">
    <location>
        <position position="281"/>
    </location>
    <ligand>
        <name>FAD</name>
        <dbReference type="ChEBI" id="CHEBI:57692"/>
    </ligand>
</feature>
<evidence type="ECO:0000313" key="11">
    <source>
        <dbReference type="Proteomes" id="UP000060016"/>
    </source>
</evidence>
<evidence type="ECO:0000313" key="10">
    <source>
        <dbReference type="EMBL" id="AKV59466.1"/>
    </source>
</evidence>
<dbReference type="InterPro" id="IPR014731">
    <property type="entry name" value="ETF_asu_C"/>
</dbReference>
<feature type="binding site" evidence="8">
    <location>
        <begin position="243"/>
        <end position="247"/>
    </location>
    <ligand>
        <name>FAD</name>
        <dbReference type="ChEBI" id="CHEBI:57692"/>
    </ligand>
</feature>